<accession>A0ABT7KZK3</accession>
<organism evidence="1 2">
    <name type="scientific">Aquibacillus rhizosphaerae</name>
    <dbReference type="NCBI Taxonomy" id="3051431"/>
    <lineage>
        <taxon>Bacteria</taxon>
        <taxon>Bacillati</taxon>
        <taxon>Bacillota</taxon>
        <taxon>Bacilli</taxon>
        <taxon>Bacillales</taxon>
        <taxon>Bacillaceae</taxon>
        <taxon>Aquibacillus</taxon>
    </lineage>
</organism>
<comment type="caution">
    <text evidence="1">The sequence shown here is derived from an EMBL/GenBank/DDBJ whole genome shotgun (WGS) entry which is preliminary data.</text>
</comment>
<protein>
    <submittedName>
        <fullName evidence="1">Paeninodin family lasso peptide</fullName>
    </submittedName>
</protein>
<dbReference type="RefSeq" id="WP_285929744.1">
    <property type="nucleotide sequence ID" value="NZ_JASTZU010000001.1"/>
</dbReference>
<name>A0ABT7KZK3_9BACI</name>
<dbReference type="NCBIfam" id="NF033524">
    <property type="entry name" value="lasso_PadeA_fam"/>
    <property type="match status" value="1"/>
</dbReference>
<dbReference type="Proteomes" id="UP001235343">
    <property type="component" value="Unassembled WGS sequence"/>
</dbReference>
<proteinExistence type="predicted"/>
<evidence type="ECO:0000313" key="2">
    <source>
        <dbReference type="Proteomes" id="UP001235343"/>
    </source>
</evidence>
<keyword evidence="2" id="KW-1185">Reference proteome</keyword>
<dbReference type="EMBL" id="JASTZU010000001">
    <property type="protein sequence ID" value="MDL4838974.1"/>
    <property type="molecule type" value="Genomic_DNA"/>
</dbReference>
<evidence type="ECO:0000313" key="1">
    <source>
        <dbReference type="EMBL" id="MDL4838974.1"/>
    </source>
</evidence>
<dbReference type="InterPro" id="IPR049825">
    <property type="entry name" value="Lasso_PadeA-like"/>
</dbReference>
<sequence>MKTEWTKPQLEVLDVNQTMANDQVGTRLDASWQAGTAYDDLTWSS</sequence>
<gene>
    <name evidence="1" type="ORF">QQS35_00600</name>
</gene>
<reference evidence="1 2" key="1">
    <citation type="submission" date="2023-06" db="EMBL/GenBank/DDBJ databases">
        <title>Aquibacillus rhizosphaerae LR5S19.</title>
        <authorList>
            <person name="Sun J.-Q."/>
        </authorList>
    </citation>
    <scope>NUCLEOTIDE SEQUENCE [LARGE SCALE GENOMIC DNA]</scope>
    <source>
        <strain evidence="1 2">LR5S19</strain>
    </source>
</reference>